<dbReference type="HOGENOM" id="CLU_083400_0_0_6"/>
<protein>
    <recommendedName>
        <fullName evidence="2">DinB family protein</fullName>
    </recommendedName>
</protein>
<dbReference type="STRING" id="400668.Mmwyl1_1500"/>
<organism evidence="1">
    <name type="scientific">Marinomonas sp. (strain MWYL1)</name>
    <dbReference type="NCBI Taxonomy" id="400668"/>
    <lineage>
        <taxon>Bacteria</taxon>
        <taxon>Pseudomonadati</taxon>
        <taxon>Pseudomonadota</taxon>
        <taxon>Gammaproteobacteria</taxon>
        <taxon>Oceanospirillales</taxon>
        <taxon>Oceanospirillaceae</taxon>
        <taxon>Marinomonas</taxon>
    </lineage>
</organism>
<dbReference type="PROSITE" id="PS51257">
    <property type="entry name" value="PROKAR_LIPOPROTEIN"/>
    <property type="match status" value="1"/>
</dbReference>
<evidence type="ECO:0000313" key="1">
    <source>
        <dbReference type="EMBL" id="ABR70428.1"/>
    </source>
</evidence>
<dbReference type="PANTHER" id="PTHR39473:SF1">
    <property type="entry name" value="DINB-LIKE DOMAIN-CONTAINING PROTEIN"/>
    <property type="match status" value="1"/>
</dbReference>
<name>A6VVE9_MARMS</name>
<dbReference type="OrthoDB" id="1162179at2"/>
<reference evidence="1" key="1">
    <citation type="submission" date="2007-06" db="EMBL/GenBank/DDBJ databases">
        <title>Complete sequence of Marinomonas sp. MWYL1.</title>
        <authorList>
            <consortium name="US DOE Joint Genome Institute"/>
            <person name="Copeland A."/>
            <person name="Lucas S."/>
            <person name="Lapidus A."/>
            <person name="Barry K."/>
            <person name="Glavina del Rio T."/>
            <person name="Dalin E."/>
            <person name="Tice H."/>
            <person name="Pitluck S."/>
            <person name="Kiss H."/>
            <person name="Brettin T."/>
            <person name="Bruce D."/>
            <person name="Detter J.C."/>
            <person name="Han C."/>
            <person name="Schmutz J."/>
            <person name="Larimer F."/>
            <person name="Land M."/>
            <person name="Hauser L."/>
            <person name="Kyrpides N."/>
            <person name="Kim E."/>
            <person name="Johnston A.W.B."/>
            <person name="Todd J.D."/>
            <person name="Rogers R."/>
            <person name="Wexler M."/>
            <person name="Bond P.L."/>
            <person name="Li Y."/>
            <person name="Richardson P."/>
        </authorList>
    </citation>
    <scope>NUCLEOTIDE SEQUENCE [LARGE SCALE GENOMIC DNA]</scope>
    <source>
        <strain evidence="1">MWYL1</strain>
    </source>
</reference>
<dbReference type="KEGG" id="mmw:Mmwyl1_1500"/>
<dbReference type="AlphaFoldDB" id="A6VVE9"/>
<gene>
    <name evidence="1" type="ordered locus">Mmwyl1_1500</name>
</gene>
<evidence type="ECO:0008006" key="2">
    <source>
        <dbReference type="Google" id="ProtNLM"/>
    </source>
</evidence>
<dbReference type="PANTHER" id="PTHR39473">
    <property type="match status" value="1"/>
</dbReference>
<sequence>MQPVLKKRDISELPAATYAPVVQGCLEVFAQASRCLHMLDDESYQASMKPVVNSSIGEHFRHWLDVFNAVYQAGIVIDYNRRRRGHAVETSRSVALEEIARLQHWLMGLSDKQLKKSVSILTEVSVSHTQACLMSSTLEREITFAALHANHHFAMVKVAASLMNKSIDEDFGIAPATATFLRGQS</sequence>
<dbReference type="eggNOG" id="COG2318">
    <property type="taxonomic scope" value="Bacteria"/>
</dbReference>
<proteinExistence type="predicted"/>
<accession>A6VVE9</accession>
<dbReference type="EMBL" id="CP000749">
    <property type="protein sequence ID" value="ABR70428.1"/>
    <property type="molecule type" value="Genomic_DNA"/>
</dbReference>